<dbReference type="SMART" id="SM00498">
    <property type="entry name" value="FH2"/>
    <property type="match status" value="1"/>
</dbReference>
<keyword evidence="1" id="KW-0175">Coiled coil</keyword>
<feature type="region of interest" description="Disordered" evidence="2">
    <location>
        <begin position="207"/>
        <end position="303"/>
    </location>
</feature>
<dbReference type="SUPFAM" id="SSF101447">
    <property type="entry name" value="Formin homology 2 domain (FH2 domain)"/>
    <property type="match status" value="1"/>
</dbReference>
<dbReference type="Gene3D" id="1.20.58.2220">
    <property type="entry name" value="Formin, FH2 domain"/>
    <property type="match status" value="1"/>
</dbReference>
<accession>V6LEW5</accession>
<dbReference type="Pfam" id="PF02181">
    <property type="entry name" value="FH2"/>
    <property type="match status" value="1"/>
</dbReference>
<dbReference type="VEuPathDB" id="GiardiaDB:SS50377_22290"/>
<name>V6LEW5_9EUKA</name>
<evidence type="ECO:0000313" key="4">
    <source>
        <dbReference type="EMBL" id="EST42216.1"/>
    </source>
</evidence>
<evidence type="ECO:0000256" key="1">
    <source>
        <dbReference type="SAM" id="Coils"/>
    </source>
</evidence>
<dbReference type="AlphaFoldDB" id="V6LEW5"/>
<gene>
    <name evidence="4" type="ORF">SS50377_18518</name>
</gene>
<dbReference type="InterPro" id="IPR015425">
    <property type="entry name" value="FH2_Formin"/>
</dbReference>
<feature type="coiled-coil region" evidence="1">
    <location>
        <begin position="131"/>
        <end position="207"/>
    </location>
</feature>
<dbReference type="InterPro" id="IPR051144">
    <property type="entry name" value="Formin_homology_domain"/>
</dbReference>
<feature type="compositionally biased region" description="Low complexity" evidence="2">
    <location>
        <begin position="289"/>
        <end position="303"/>
    </location>
</feature>
<sequence>MLTEEELDKELTTNIDYLSFSITTINVESRQRANQFFKDVLSLVQTDFQHAKLFKNLQKSLQKTEKITQASQIKDTAEESSNSDVFSSDDDNIDEDDEFAVEGVQLQSQTMCVLQQLQNYSSKSKQAAGQAELLKNLIQQKNERIQQLQMELDLSQAQYSSLEAEKLGYILDMSIHEDKVCQLQVKVQELQEEIKNKKLKIDLSVNASSSIPGGMPPPPPPGGMPPPPPPGGMPPPPPPGGMPPPPPPGGMPPPPPPGGMLPPPPPGGMPPPPPPGGMPPPPGTFLGGQQAPSQQQQYQQPQQVTFNSPIIKLQLKSFFWDKLKPMDIKPNSIWKELGLKDITLDAQLIDEVCQYFENKQQQTVQQVVASPIKPKLISILDDKLSNKIEIILQKFKLNPNQVRDQILTMQVPSDQVSLILSTIPAPEVIEQVLNALNDEPDLDKYAIGERYMAVLGVIPRLRARMLNLELSMEFEVDLNTSIQAYQRLVSFFQFFKKNASFKNYLLTMRTLGNLINYSNASRGGAAGFRIKSLVKFYELKGQDKTLLHWVNSVQEPEFYKELKELCSAIAKDDISELKKEFENILRNFNQICESQAVIPSPLQGDRYAGFAAAFDRKYSQVVSDAKTGWDQLDLLIREAQAGFQDIGKVEDFCKSIIQFVDVIGKTVKK</sequence>
<reference evidence="4" key="1">
    <citation type="journal article" date="2014" name="PLoS Genet.">
        <title>The Genome of Spironucleus salmonicida Highlights a Fish Pathogen Adapted to Fluctuating Environments.</title>
        <authorList>
            <person name="Xu F."/>
            <person name="Jerlstrom-Hultqvist J."/>
            <person name="Einarsson E."/>
            <person name="Astvaldsson A."/>
            <person name="Svard S.G."/>
            <person name="Andersson J.O."/>
        </authorList>
    </citation>
    <scope>NUCLEOTIDE SEQUENCE</scope>
</reference>
<evidence type="ECO:0000259" key="3">
    <source>
        <dbReference type="PROSITE" id="PS51444"/>
    </source>
</evidence>
<feature type="domain" description="FH2" evidence="3">
    <location>
        <begin position="305"/>
        <end position="669"/>
    </location>
</feature>
<proteinExistence type="predicted"/>
<evidence type="ECO:0000256" key="2">
    <source>
        <dbReference type="SAM" id="MobiDB-lite"/>
    </source>
</evidence>
<feature type="region of interest" description="Disordered" evidence="2">
    <location>
        <begin position="72"/>
        <end position="91"/>
    </location>
</feature>
<dbReference type="PROSITE" id="PS51444">
    <property type="entry name" value="FH2"/>
    <property type="match status" value="1"/>
</dbReference>
<dbReference type="InterPro" id="IPR042201">
    <property type="entry name" value="FH2_Formin_sf"/>
</dbReference>
<protein>
    <recommendedName>
        <fullName evidence="3">FH2 domain-containing protein</fullName>
    </recommendedName>
</protein>
<dbReference type="EMBL" id="KI546166">
    <property type="protein sequence ID" value="EST42216.1"/>
    <property type="molecule type" value="Genomic_DNA"/>
</dbReference>
<feature type="compositionally biased region" description="Pro residues" evidence="2">
    <location>
        <begin position="214"/>
        <end position="283"/>
    </location>
</feature>
<organism evidence="4">
    <name type="scientific">Spironucleus salmonicida</name>
    <dbReference type="NCBI Taxonomy" id="348837"/>
    <lineage>
        <taxon>Eukaryota</taxon>
        <taxon>Metamonada</taxon>
        <taxon>Diplomonadida</taxon>
        <taxon>Hexamitidae</taxon>
        <taxon>Hexamitinae</taxon>
        <taxon>Spironucleus</taxon>
    </lineage>
</organism>
<dbReference type="PANTHER" id="PTHR45733">
    <property type="entry name" value="FORMIN-J"/>
    <property type="match status" value="1"/>
</dbReference>